<organism evidence="2 3">
    <name type="scientific">Odynerus spinipes</name>
    <dbReference type="NCBI Taxonomy" id="1348599"/>
    <lineage>
        <taxon>Eukaryota</taxon>
        <taxon>Metazoa</taxon>
        <taxon>Ecdysozoa</taxon>
        <taxon>Arthropoda</taxon>
        <taxon>Hexapoda</taxon>
        <taxon>Insecta</taxon>
        <taxon>Pterygota</taxon>
        <taxon>Neoptera</taxon>
        <taxon>Endopterygota</taxon>
        <taxon>Hymenoptera</taxon>
        <taxon>Apocrita</taxon>
        <taxon>Aculeata</taxon>
        <taxon>Vespoidea</taxon>
        <taxon>Vespidae</taxon>
        <taxon>Eumeninae</taxon>
        <taxon>Odynerus</taxon>
    </lineage>
</organism>
<proteinExistence type="predicted"/>
<dbReference type="EMBL" id="JAIFRP010004413">
    <property type="protein sequence ID" value="KAK2575559.1"/>
    <property type="molecule type" value="Genomic_DNA"/>
</dbReference>
<reference evidence="2" key="1">
    <citation type="submission" date="2021-08" db="EMBL/GenBank/DDBJ databases">
        <authorList>
            <person name="Misof B."/>
            <person name="Oliver O."/>
            <person name="Podsiadlowski L."/>
            <person name="Donath A."/>
            <person name="Peters R."/>
            <person name="Mayer C."/>
            <person name="Rust J."/>
            <person name="Gunkel S."/>
            <person name="Lesny P."/>
            <person name="Martin S."/>
            <person name="Oeyen J.P."/>
            <person name="Petersen M."/>
            <person name="Panagiotis P."/>
            <person name="Wilbrandt J."/>
            <person name="Tanja T."/>
        </authorList>
    </citation>
    <scope>NUCLEOTIDE SEQUENCE</scope>
    <source>
        <strain evidence="2">GBR_01_08_01A</strain>
        <tissue evidence="2">Thorax + abdomen</tissue>
    </source>
</reference>
<reference evidence="2" key="2">
    <citation type="journal article" date="2023" name="Commun. Biol.">
        <title>Intrasexual cuticular hydrocarbon dimorphism in a wasp sheds light on hydrocarbon biosynthesis genes in Hymenoptera.</title>
        <authorList>
            <person name="Moris V.C."/>
            <person name="Podsiadlowski L."/>
            <person name="Martin S."/>
            <person name="Oeyen J.P."/>
            <person name="Donath A."/>
            <person name="Petersen M."/>
            <person name="Wilbrandt J."/>
            <person name="Misof B."/>
            <person name="Liedtke D."/>
            <person name="Thamm M."/>
            <person name="Scheiner R."/>
            <person name="Schmitt T."/>
            <person name="Niehuis O."/>
        </authorList>
    </citation>
    <scope>NUCLEOTIDE SEQUENCE</scope>
    <source>
        <strain evidence="2">GBR_01_08_01A</strain>
    </source>
</reference>
<dbReference type="Proteomes" id="UP001258017">
    <property type="component" value="Unassembled WGS sequence"/>
</dbReference>
<evidence type="ECO:0000256" key="1">
    <source>
        <dbReference type="SAM" id="MobiDB-lite"/>
    </source>
</evidence>
<comment type="caution">
    <text evidence="2">The sequence shown here is derived from an EMBL/GenBank/DDBJ whole genome shotgun (WGS) entry which is preliminary data.</text>
</comment>
<keyword evidence="3" id="KW-1185">Reference proteome</keyword>
<name>A0AAD9R9K3_9HYME</name>
<evidence type="ECO:0000313" key="2">
    <source>
        <dbReference type="EMBL" id="KAK2575559.1"/>
    </source>
</evidence>
<protein>
    <submittedName>
        <fullName evidence="2">Uncharacterized protein</fullName>
    </submittedName>
</protein>
<evidence type="ECO:0000313" key="3">
    <source>
        <dbReference type="Proteomes" id="UP001258017"/>
    </source>
</evidence>
<feature type="compositionally biased region" description="Polar residues" evidence="1">
    <location>
        <begin position="55"/>
        <end position="68"/>
    </location>
</feature>
<accession>A0AAD9R9K3</accession>
<feature type="region of interest" description="Disordered" evidence="1">
    <location>
        <begin position="42"/>
        <end position="68"/>
    </location>
</feature>
<gene>
    <name evidence="2" type="ORF">KPH14_011276</name>
</gene>
<sequence>MSERINGKTGNVDKVEIYPLQRAGVEEGKTPEKALVRPMKAFHGGMRQPPGMTTKGAQPRSSILGSRG</sequence>
<dbReference type="AlphaFoldDB" id="A0AAD9R9K3"/>